<dbReference type="Gene3D" id="3.40.50.1820">
    <property type="entry name" value="alpha/beta hydrolase"/>
    <property type="match status" value="1"/>
</dbReference>
<reference evidence="1 2" key="1">
    <citation type="journal article" date="2009" name="PLoS ONE">
        <title>Methylobacterium genome sequences: a reference blueprint to investigate microbial metabolism of C1 compounds from natural and industrial sources.</title>
        <authorList>
            <person name="Vuilleumier S."/>
            <person name="Chistoserdova L."/>
            <person name="Lee M.-C."/>
            <person name="Bringel F."/>
            <person name="Lajus A."/>
            <person name="Zhou Y."/>
            <person name="Gourion B."/>
            <person name="Barbe V."/>
            <person name="Chang J."/>
            <person name="Cruveiller S."/>
            <person name="Dossat C."/>
            <person name="Gillett W."/>
            <person name="Gruffaz C."/>
            <person name="Haugen E."/>
            <person name="Hourcade E."/>
            <person name="Levy R."/>
            <person name="Mangenot S."/>
            <person name="Muller E."/>
            <person name="Nadalig T."/>
            <person name="Pagni M."/>
            <person name="Penny C."/>
            <person name="Peyraud R."/>
            <person name="Robinson D.G."/>
            <person name="Roche D."/>
            <person name="Rouy Z."/>
            <person name="Saenampechek C."/>
            <person name="Salvignol G."/>
            <person name="Vallenet D."/>
            <person name="Wu Z."/>
            <person name="Marx C.J."/>
            <person name="Vorholt J.A."/>
            <person name="Olson M.V."/>
            <person name="Kaul R."/>
            <person name="Weissenbach J."/>
            <person name="Medigue C."/>
            <person name="Lidstrom M.E."/>
        </authorList>
    </citation>
    <scope>NUCLEOTIDE SEQUENCE [LARGE SCALE GENOMIC DNA]</scope>
    <source>
        <strain evidence="2">ATCC 14718 / DSM 1338 / JCM 2805 / NCIMB 9133 / AM1</strain>
    </source>
</reference>
<accession>C5B482</accession>
<evidence type="ECO:0000313" key="2">
    <source>
        <dbReference type="Proteomes" id="UP000009081"/>
    </source>
</evidence>
<dbReference type="Proteomes" id="UP000009081">
    <property type="component" value="Plasmid megaplasmid"/>
</dbReference>
<dbReference type="HOGENOM" id="CLU_2826155_0_0_5"/>
<dbReference type="EMBL" id="CP001511">
    <property type="protein sequence ID" value="ACS43264.1"/>
    <property type="molecule type" value="Genomic_DNA"/>
</dbReference>
<dbReference type="KEGG" id="mea:Mex_2p0412"/>
<gene>
    <name evidence="1" type="ordered locus">MexAM1_META2p0412</name>
</gene>
<geneLocation type="plasmid" evidence="1 2">
    <name>megaplasmid</name>
</geneLocation>
<dbReference type="InterPro" id="IPR029058">
    <property type="entry name" value="AB_hydrolase_fold"/>
</dbReference>
<protein>
    <submittedName>
        <fullName evidence="1">Uncharacterized protein</fullName>
    </submittedName>
</protein>
<keyword evidence="2" id="KW-1185">Reference proteome</keyword>
<organism evidence="1 2">
    <name type="scientific">Methylorubrum extorquens (strain ATCC 14718 / DSM 1338 / JCM 2805 / NCIMB 9133 / AM1)</name>
    <name type="common">Methylobacterium extorquens</name>
    <dbReference type="NCBI Taxonomy" id="272630"/>
    <lineage>
        <taxon>Bacteria</taxon>
        <taxon>Pseudomonadati</taxon>
        <taxon>Pseudomonadota</taxon>
        <taxon>Alphaproteobacteria</taxon>
        <taxon>Hyphomicrobiales</taxon>
        <taxon>Methylobacteriaceae</taxon>
        <taxon>Methylorubrum</taxon>
    </lineage>
</organism>
<dbReference type="AlphaFoldDB" id="C5B482"/>
<sequence length="66" mass="6785">MSVNCPVVILHGSRDDVIPQDMGRELGAAAKAQMVLLEGSGHGSNLETANGRAAVESILARVEGGQ</sequence>
<keyword evidence="1" id="KW-0614">Plasmid</keyword>
<proteinExistence type="predicted"/>
<dbReference type="SUPFAM" id="SSF53474">
    <property type="entry name" value="alpha/beta-Hydrolases"/>
    <property type="match status" value="1"/>
</dbReference>
<name>C5B482_METEA</name>
<evidence type="ECO:0000313" key="1">
    <source>
        <dbReference type="EMBL" id="ACS43264.1"/>
    </source>
</evidence>